<comment type="similarity">
    <text evidence="4">Belongs to the class I-like SAM-binding methyltransferase superfamily. RNA M5U methyltransferase family.</text>
</comment>
<feature type="binding site" evidence="4">
    <location>
        <position position="335"/>
    </location>
    <ligand>
        <name>S-adenosyl-L-methionine</name>
        <dbReference type="ChEBI" id="CHEBI:59789"/>
    </ligand>
</feature>
<sequence length="452" mass="51043">MNKKDVLEAYISRVEFPNKGIIEIGDYKVTVKNALPGQKVRAVVNKKRKNRIEARLLEVLEKAPTEILGACEVFGLCGGCLYQSLPYDEQLKLKVEQVQNLLKPLGIVDRYEGIISSPEIYEYRNKMEYSFGNAYIDGPLALGLHKRGSMYDIVNATECKIIHDDFNKVVQATLDLFTELDLPFYHKRTHEGYLRYLVVRRGVRSSQLQINLVTSSQLEPNLQLYVDKLRALDLDHEIKGIIHTITDQLSDAVKVDDMRILYGEEHIDESLLGLNFKISPFSFFQTNTLGAEKLYEVVRDYVGETKDKVIFDLYSGTGTITQMLAPVAKKTVGVEIVKEAVEAAKVNAKLNGLSNCEFIAGDVLTVIDELTDKPDTIVLDPPRDGIHPKAMPKIIDFGVDNIVYVSCKPTSLARDLALLMDAGYEVVKWSMVDMFPHTIHVETIVRLYRSNH</sequence>
<keyword evidence="1 4" id="KW-0489">Methyltransferase</keyword>
<dbReference type="Gene3D" id="2.40.50.140">
    <property type="entry name" value="Nucleic acid-binding proteins"/>
    <property type="match status" value="1"/>
</dbReference>
<feature type="binding site" evidence="4">
    <location>
        <position position="314"/>
    </location>
    <ligand>
        <name>S-adenosyl-L-methionine</name>
        <dbReference type="ChEBI" id="CHEBI:59789"/>
    </ligand>
</feature>
<dbReference type="GO" id="GO:0008173">
    <property type="term" value="F:RNA methyltransferase activity"/>
    <property type="evidence" value="ECO:0007669"/>
    <property type="project" value="InterPro"/>
</dbReference>
<gene>
    <name evidence="6" type="ORF">PATL70BA_1452</name>
</gene>
<dbReference type="OrthoDB" id="9804590at2"/>
<evidence type="ECO:0000256" key="5">
    <source>
        <dbReference type="PROSITE-ProRule" id="PRU10015"/>
    </source>
</evidence>
<protein>
    <submittedName>
        <fullName evidence="6">Putative enzyme</fullName>
        <ecNumber evidence="6">2.1.1.-</ecNumber>
    </submittedName>
</protein>
<proteinExistence type="inferred from homology"/>
<keyword evidence="2 4" id="KW-0808">Transferase</keyword>
<accession>A0A3P7PTK1</accession>
<dbReference type="InterPro" id="IPR030391">
    <property type="entry name" value="MeTrfase_TrmA_CS"/>
</dbReference>
<dbReference type="Gene3D" id="3.40.50.150">
    <property type="entry name" value="Vaccinia Virus protein VP39"/>
    <property type="match status" value="1"/>
</dbReference>
<dbReference type="InterPro" id="IPR010280">
    <property type="entry name" value="U5_MeTrfase_fam"/>
</dbReference>
<dbReference type="InterPro" id="IPR030390">
    <property type="entry name" value="MeTrfase_TrmA_AS"/>
</dbReference>
<evidence type="ECO:0000256" key="4">
    <source>
        <dbReference type="PROSITE-ProRule" id="PRU01024"/>
    </source>
</evidence>
<evidence type="ECO:0000256" key="3">
    <source>
        <dbReference type="ARBA" id="ARBA00022691"/>
    </source>
</evidence>
<dbReference type="InterPro" id="IPR029063">
    <property type="entry name" value="SAM-dependent_MTases_sf"/>
</dbReference>
<evidence type="ECO:0000313" key="7">
    <source>
        <dbReference type="Proteomes" id="UP000279029"/>
    </source>
</evidence>
<dbReference type="PANTHER" id="PTHR11061">
    <property type="entry name" value="RNA M5U METHYLTRANSFERASE"/>
    <property type="match status" value="1"/>
</dbReference>
<dbReference type="EC" id="2.1.1.-" evidence="6"/>
<dbReference type="RefSeq" id="WP_125136659.1">
    <property type="nucleotide sequence ID" value="NZ_LR130778.1"/>
</dbReference>
<dbReference type="PROSITE" id="PS01230">
    <property type="entry name" value="TRMA_1"/>
    <property type="match status" value="1"/>
</dbReference>
<feature type="active site" evidence="5">
    <location>
        <position position="407"/>
    </location>
</feature>
<dbReference type="GO" id="GO:0008757">
    <property type="term" value="F:S-adenosylmethionine-dependent methyltransferase activity"/>
    <property type="evidence" value="ECO:0007669"/>
    <property type="project" value="UniProtKB-ARBA"/>
</dbReference>
<keyword evidence="7" id="KW-1185">Reference proteome</keyword>
<dbReference type="KEGG" id="cbar:PATL70BA_1452"/>
<dbReference type="CDD" id="cd02440">
    <property type="entry name" value="AdoMet_MTases"/>
    <property type="match status" value="1"/>
</dbReference>
<keyword evidence="3 4" id="KW-0949">S-adenosyl-L-methionine</keyword>
<dbReference type="SUPFAM" id="SSF53335">
    <property type="entry name" value="S-adenosyl-L-methionine-dependent methyltransferases"/>
    <property type="match status" value="1"/>
</dbReference>
<dbReference type="Pfam" id="PF05958">
    <property type="entry name" value="tRNA_U5-meth_tr"/>
    <property type="match status" value="1"/>
</dbReference>
<dbReference type="InterPro" id="IPR012340">
    <property type="entry name" value="NA-bd_OB-fold"/>
</dbReference>
<evidence type="ECO:0000313" key="6">
    <source>
        <dbReference type="EMBL" id="VDN47337.1"/>
    </source>
</evidence>
<dbReference type="NCBIfam" id="TIGR00479">
    <property type="entry name" value="rumA"/>
    <property type="match status" value="1"/>
</dbReference>
<dbReference type="PROSITE" id="PS51687">
    <property type="entry name" value="SAM_MT_RNA_M5U"/>
    <property type="match status" value="1"/>
</dbReference>
<dbReference type="Gene3D" id="2.40.50.1070">
    <property type="match status" value="1"/>
</dbReference>
<dbReference type="PROSITE" id="PS01231">
    <property type="entry name" value="TRMA_2"/>
    <property type="match status" value="1"/>
</dbReference>
<reference evidence="6 7" key="1">
    <citation type="submission" date="2018-09" db="EMBL/GenBank/DDBJ databases">
        <authorList>
            <person name="Postec A."/>
        </authorList>
    </citation>
    <scope>NUCLEOTIDE SEQUENCE [LARGE SCALE GENOMIC DNA]</scope>
    <source>
        <strain evidence="6">70B-A</strain>
    </source>
</reference>
<dbReference type="SUPFAM" id="SSF50249">
    <property type="entry name" value="Nucleic acid-binding proteins"/>
    <property type="match status" value="1"/>
</dbReference>
<feature type="active site" description="Nucleophile" evidence="4">
    <location>
        <position position="407"/>
    </location>
</feature>
<dbReference type="EMBL" id="LR130778">
    <property type="protein sequence ID" value="VDN47337.1"/>
    <property type="molecule type" value="Genomic_DNA"/>
</dbReference>
<dbReference type="AlphaFoldDB" id="A0A3P7PTK1"/>
<feature type="binding site" evidence="4">
    <location>
        <position position="380"/>
    </location>
    <ligand>
        <name>S-adenosyl-L-methionine</name>
        <dbReference type="ChEBI" id="CHEBI:59789"/>
    </ligand>
</feature>
<dbReference type="Proteomes" id="UP000279029">
    <property type="component" value="Chromosome"/>
</dbReference>
<evidence type="ECO:0000256" key="2">
    <source>
        <dbReference type="ARBA" id="ARBA00022679"/>
    </source>
</evidence>
<dbReference type="PANTHER" id="PTHR11061:SF30">
    <property type="entry name" value="TRNA (URACIL(54)-C(5))-METHYLTRANSFERASE"/>
    <property type="match status" value="1"/>
</dbReference>
<feature type="binding site" evidence="4">
    <location>
        <position position="285"/>
    </location>
    <ligand>
        <name>S-adenosyl-L-methionine</name>
        <dbReference type="ChEBI" id="CHEBI:59789"/>
    </ligand>
</feature>
<dbReference type="FunFam" id="3.40.50.150:FF:000009">
    <property type="entry name" value="23S rRNA (Uracil(1939)-C(5))-methyltransferase RlmD"/>
    <property type="match status" value="1"/>
</dbReference>
<dbReference type="GO" id="GO:0006396">
    <property type="term" value="P:RNA processing"/>
    <property type="evidence" value="ECO:0007669"/>
    <property type="project" value="InterPro"/>
</dbReference>
<name>A0A3P7PTK1_9FIRM</name>
<evidence type="ECO:0000256" key="1">
    <source>
        <dbReference type="ARBA" id="ARBA00022603"/>
    </source>
</evidence>
<organism evidence="6 7">
    <name type="scientific">Petrocella atlantisensis</name>
    <dbReference type="NCBI Taxonomy" id="2173034"/>
    <lineage>
        <taxon>Bacteria</taxon>
        <taxon>Bacillati</taxon>
        <taxon>Bacillota</taxon>
        <taxon>Clostridia</taxon>
        <taxon>Lachnospirales</taxon>
        <taxon>Vallitaleaceae</taxon>
        <taxon>Petrocella</taxon>
    </lineage>
</organism>
<dbReference type="GO" id="GO:0001510">
    <property type="term" value="P:RNA methylation"/>
    <property type="evidence" value="ECO:0007669"/>
    <property type="project" value="UniProtKB-ARBA"/>
</dbReference>